<evidence type="ECO:0000313" key="2">
    <source>
        <dbReference type="Proteomes" id="UP000179266"/>
    </source>
</evidence>
<dbReference type="Pfam" id="PF00805">
    <property type="entry name" value="Pentapeptide"/>
    <property type="match status" value="2"/>
</dbReference>
<evidence type="ECO:0000313" key="1">
    <source>
        <dbReference type="EMBL" id="OGL47869.1"/>
    </source>
</evidence>
<dbReference type="InterPro" id="IPR001646">
    <property type="entry name" value="5peptide_repeat"/>
</dbReference>
<dbReference type="Gene3D" id="2.160.20.80">
    <property type="entry name" value="E3 ubiquitin-protein ligase SopA"/>
    <property type="match status" value="1"/>
</dbReference>
<gene>
    <name evidence="1" type="ORF">A2161_01440</name>
</gene>
<proteinExistence type="predicted"/>
<dbReference type="Pfam" id="PF13599">
    <property type="entry name" value="Pentapeptide_4"/>
    <property type="match status" value="1"/>
</dbReference>
<comment type="caution">
    <text evidence="1">The sequence shown here is derived from an EMBL/GenBank/DDBJ whole genome shotgun (WGS) entry which is preliminary data.</text>
</comment>
<dbReference type="AlphaFoldDB" id="A0A1F7S266"/>
<dbReference type="PANTHER" id="PTHR14136:SF17">
    <property type="entry name" value="BTB_POZ DOMAIN-CONTAINING PROTEIN KCTD9"/>
    <property type="match status" value="1"/>
</dbReference>
<evidence type="ECO:0008006" key="3">
    <source>
        <dbReference type="Google" id="ProtNLM"/>
    </source>
</evidence>
<dbReference type="EMBL" id="MGDD01000053">
    <property type="protein sequence ID" value="OGL47869.1"/>
    <property type="molecule type" value="Genomic_DNA"/>
</dbReference>
<organism evidence="1 2">
    <name type="scientific">Candidatus Schekmanbacteria bacterium RBG_13_48_7</name>
    <dbReference type="NCBI Taxonomy" id="1817878"/>
    <lineage>
        <taxon>Bacteria</taxon>
        <taxon>Candidatus Schekmaniibacteriota</taxon>
    </lineage>
</organism>
<name>A0A1F7S266_9BACT</name>
<dbReference type="Proteomes" id="UP000179266">
    <property type="component" value="Unassembled WGS sequence"/>
</dbReference>
<sequence length="307" mass="35380">MKMEYVMELTLAKQIYRDIKQNNYEALTHKVLEHRILLFLGSFFNNESELKILAQFLLNNDSNPNLRSNIFILLYLRGQKKFSGYNLSYLNLFGFDFQEMNFDQCNFEASDLRKCNFQDSSIQHANFSYCSLSDANLRRSKLNNSNFHKSDLSGAKLADCEMKSVILTRSHLCGTEMNCIQMPSADLEQAYLFKCNCRFSNFTDSNFKKAILIETDFTGADFENCDLRESDLKFTNLQNAILFQTKCDGADFLGADLRKASIPIIFNGINLELAITNRPILRLIKNPFPPLYKEKTKHPFSETTGLL</sequence>
<accession>A0A1F7S266</accession>
<dbReference type="SUPFAM" id="SSF141571">
    <property type="entry name" value="Pentapeptide repeat-like"/>
    <property type="match status" value="2"/>
</dbReference>
<dbReference type="PANTHER" id="PTHR14136">
    <property type="entry name" value="BTB_POZ DOMAIN-CONTAINING PROTEIN KCTD9"/>
    <property type="match status" value="1"/>
</dbReference>
<reference evidence="1 2" key="1">
    <citation type="journal article" date="2016" name="Nat. Commun.">
        <title>Thousands of microbial genomes shed light on interconnected biogeochemical processes in an aquifer system.</title>
        <authorList>
            <person name="Anantharaman K."/>
            <person name="Brown C.T."/>
            <person name="Hug L.A."/>
            <person name="Sharon I."/>
            <person name="Castelle C.J."/>
            <person name="Probst A.J."/>
            <person name="Thomas B.C."/>
            <person name="Singh A."/>
            <person name="Wilkins M.J."/>
            <person name="Karaoz U."/>
            <person name="Brodie E.L."/>
            <person name="Williams K.H."/>
            <person name="Hubbard S.S."/>
            <person name="Banfield J.F."/>
        </authorList>
    </citation>
    <scope>NUCLEOTIDE SEQUENCE [LARGE SCALE GENOMIC DNA]</scope>
</reference>
<dbReference type="InterPro" id="IPR051082">
    <property type="entry name" value="Pentapeptide-BTB/POZ_domain"/>
</dbReference>
<protein>
    <recommendedName>
        <fullName evidence="3">Low-complexity protein</fullName>
    </recommendedName>
</protein>